<proteinExistence type="predicted"/>
<feature type="region of interest" description="Disordered" evidence="1">
    <location>
        <begin position="58"/>
        <end position="100"/>
    </location>
</feature>
<organism evidence="2">
    <name type="scientific">Micrurus surinamensis</name>
    <name type="common">Surinam coral snake</name>
    <dbReference type="NCBI Taxonomy" id="129470"/>
    <lineage>
        <taxon>Eukaryota</taxon>
        <taxon>Metazoa</taxon>
        <taxon>Chordata</taxon>
        <taxon>Craniata</taxon>
        <taxon>Vertebrata</taxon>
        <taxon>Euteleostomi</taxon>
        <taxon>Lepidosauria</taxon>
        <taxon>Squamata</taxon>
        <taxon>Bifurcata</taxon>
        <taxon>Unidentata</taxon>
        <taxon>Episquamata</taxon>
        <taxon>Toxicofera</taxon>
        <taxon>Serpentes</taxon>
        <taxon>Colubroidea</taxon>
        <taxon>Elapidae</taxon>
        <taxon>Elapinae</taxon>
        <taxon>Micrurus</taxon>
    </lineage>
</organism>
<protein>
    <submittedName>
        <fullName evidence="2">Uncharacterized protein</fullName>
    </submittedName>
</protein>
<reference evidence="2" key="2">
    <citation type="submission" date="2017-11" db="EMBL/GenBank/DDBJ databases">
        <title>Coralsnake Venomics: Analyses of Venom Gland Transcriptomes and Proteomes of Six Brazilian Taxa.</title>
        <authorList>
            <person name="Aird S.D."/>
            <person name="Jorge da Silva N."/>
            <person name="Qiu L."/>
            <person name="Villar-Briones A."/>
            <person name="Aparecida-Saddi V."/>
            <person name="Campos-Telles M.P."/>
            <person name="Grau M."/>
            <person name="Mikheyev A.S."/>
        </authorList>
    </citation>
    <scope>NUCLEOTIDE SEQUENCE</scope>
    <source>
        <tissue evidence="2">Venom_gland</tissue>
    </source>
</reference>
<reference evidence="2" key="1">
    <citation type="submission" date="2017-07" db="EMBL/GenBank/DDBJ databases">
        <authorList>
            <person name="Mikheyev A."/>
            <person name="Grau M."/>
        </authorList>
    </citation>
    <scope>NUCLEOTIDE SEQUENCE</scope>
    <source>
        <tissue evidence="2">Venom_gland</tissue>
    </source>
</reference>
<evidence type="ECO:0000256" key="1">
    <source>
        <dbReference type="SAM" id="MobiDB-lite"/>
    </source>
</evidence>
<name>A0A2D4P137_MICSU</name>
<dbReference type="AlphaFoldDB" id="A0A2D4P137"/>
<evidence type="ECO:0000313" key="2">
    <source>
        <dbReference type="EMBL" id="LAB51671.1"/>
    </source>
</evidence>
<accession>A0A2D4P137</accession>
<sequence length="129" mass="15308">MDYTWKDVNNALTVLIQWIGENLQEEEKLQEEKKEKKGFMIKKRKYGRILVGRALKEKQSIKDKKRGESWVNGKKDQPNNKKAEKNLKRQAEKREGSKLEGGRCRKWMQWRGLLNVNQLILFLAYKDTG</sequence>
<dbReference type="EMBL" id="IACN01029919">
    <property type="protein sequence ID" value="LAB51671.1"/>
    <property type="molecule type" value="Transcribed_RNA"/>
</dbReference>